<feature type="binding site" evidence="2">
    <location>
        <position position="165"/>
    </location>
    <ligand>
        <name>Mn(2+)</name>
        <dbReference type="ChEBI" id="CHEBI:29035"/>
        <label>2</label>
    </ligand>
</feature>
<dbReference type="PIRSF" id="PIRSF005962">
    <property type="entry name" value="Pept_M20D_amidohydro"/>
    <property type="match status" value="1"/>
</dbReference>
<feature type="domain" description="Peptidase M20 dimerisation" evidence="3">
    <location>
        <begin position="215"/>
        <end position="311"/>
    </location>
</feature>
<protein>
    <submittedName>
        <fullName evidence="4">Amidohydrolase</fullName>
    </submittedName>
</protein>
<dbReference type="STRING" id="1686286.GCA_900092335_02481"/>
<dbReference type="EMBL" id="VHIR01000008">
    <property type="protein sequence ID" value="TQE43485.1"/>
    <property type="molecule type" value="Genomic_DNA"/>
</dbReference>
<dbReference type="InterPro" id="IPR002933">
    <property type="entry name" value="Peptidase_M20"/>
</dbReference>
<keyword evidence="2" id="KW-0479">Metal-binding</keyword>
<dbReference type="NCBIfam" id="TIGR01891">
    <property type="entry name" value="amidohydrolases"/>
    <property type="match status" value="1"/>
</dbReference>
<name>A0A540R6X3_9CORY</name>
<dbReference type="AlphaFoldDB" id="A0A540R6X3"/>
<dbReference type="SUPFAM" id="SSF53187">
    <property type="entry name" value="Zn-dependent exopeptidases"/>
    <property type="match status" value="1"/>
</dbReference>
<evidence type="ECO:0000256" key="2">
    <source>
        <dbReference type="PIRSR" id="PIRSR005962-1"/>
    </source>
</evidence>
<dbReference type="CDD" id="cd03886">
    <property type="entry name" value="M20_Acy1"/>
    <property type="match status" value="1"/>
</dbReference>
<accession>A0A540R6X3</accession>
<dbReference type="FunFam" id="3.30.70.360:FF:000001">
    <property type="entry name" value="N-acetyldiaminopimelate deacetylase"/>
    <property type="match status" value="1"/>
</dbReference>
<feature type="binding site" evidence="2">
    <location>
        <position position="193"/>
    </location>
    <ligand>
        <name>Mn(2+)</name>
        <dbReference type="ChEBI" id="CHEBI:29035"/>
        <label>2</label>
    </ligand>
</feature>
<comment type="cofactor">
    <cofactor evidence="2">
        <name>Mn(2+)</name>
        <dbReference type="ChEBI" id="CHEBI:29035"/>
    </cofactor>
    <text evidence="2">The Mn(2+) ion enhances activity.</text>
</comment>
<dbReference type="InterPro" id="IPR017439">
    <property type="entry name" value="Amidohydrolase"/>
</dbReference>
<comment type="caution">
    <text evidence="4">The sequence shown here is derived from an EMBL/GenBank/DDBJ whole genome shotgun (WGS) entry which is preliminary data.</text>
</comment>
<dbReference type="RefSeq" id="WP_141628914.1">
    <property type="nucleotide sequence ID" value="NZ_VHIR01000008.1"/>
</dbReference>
<dbReference type="Pfam" id="PF01546">
    <property type="entry name" value="Peptidase_M20"/>
    <property type="match status" value="1"/>
</dbReference>
<proteinExistence type="predicted"/>
<reference evidence="4 5" key="1">
    <citation type="submission" date="2019-06" db="EMBL/GenBank/DDBJ databases">
        <title>Draft genome of C. phoceense Strain 272.</title>
        <authorList>
            <person name="Pacheco L.G.C."/>
            <person name="Barberis C.M."/>
            <person name="Almuzara M.N."/>
            <person name="Traglia G.M."/>
            <person name="Santos C.S."/>
            <person name="Rocha D.J.P.G."/>
            <person name="Aguiar E.R.G.R."/>
            <person name="Vay C.A."/>
        </authorList>
    </citation>
    <scope>NUCLEOTIDE SEQUENCE [LARGE SCALE GENOMIC DNA]</scope>
    <source>
        <strain evidence="4 5">272</strain>
    </source>
</reference>
<evidence type="ECO:0000313" key="5">
    <source>
        <dbReference type="Proteomes" id="UP000318080"/>
    </source>
</evidence>
<evidence type="ECO:0000313" key="4">
    <source>
        <dbReference type="EMBL" id="TQE43485.1"/>
    </source>
</evidence>
<keyword evidence="5" id="KW-1185">Reference proteome</keyword>
<dbReference type="GO" id="GO:0050118">
    <property type="term" value="F:N-acetyldiaminopimelate deacetylase activity"/>
    <property type="evidence" value="ECO:0007669"/>
    <property type="project" value="UniProtKB-ARBA"/>
</dbReference>
<dbReference type="Gene3D" id="3.40.630.10">
    <property type="entry name" value="Zn peptidases"/>
    <property type="match status" value="1"/>
</dbReference>
<keyword evidence="2" id="KW-0464">Manganese</keyword>
<dbReference type="SUPFAM" id="SSF55031">
    <property type="entry name" value="Bacterial exopeptidase dimerisation domain"/>
    <property type="match status" value="1"/>
</dbReference>
<feature type="binding site" evidence="2">
    <location>
        <position position="129"/>
    </location>
    <ligand>
        <name>Mn(2+)</name>
        <dbReference type="ChEBI" id="CHEBI:29035"/>
        <label>2</label>
    </ligand>
</feature>
<dbReference type="InterPro" id="IPR036264">
    <property type="entry name" value="Bact_exopeptidase_dim_dom"/>
</dbReference>
<gene>
    <name evidence="4" type="ORF">EJK80_06875</name>
</gene>
<feature type="binding site" evidence="2">
    <location>
        <position position="131"/>
    </location>
    <ligand>
        <name>Mn(2+)</name>
        <dbReference type="ChEBI" id="CHEBI:29035"/>
        <label>2</label>
    </ligand>
</feature>
<dbReference type="GO" id="GO:0019877">
    <property type="term" value="P:diaminopimelate biosynthetic process"/>
    <property type="evidence" value="ECO:0007669"/>
    <property type="project" value="UniProtKB-ARBA"/>
</dbReference>
<evidence type="ECO:0000256" key="1">
    <source>
        <dbReference type="ARBA" id="ARBA00022801"/>
    </source>
</evidence>
<evidence type="ECO:0000259" key="3">
    <source>
        <dbReference type="Pfam" id="PF07687"/>
    </source>
</evidence>
<keyword evidence="1 4" id="KW-0378">Hydrolase</keyword>
<dbReference type="PANTHER" id="PTHR11014:SF63">
    <property type="entry name" value="METALLOPEPTIDASE, PUTATIVE (AFU_ORTHOLOGUE AFUA_6G09600)-RELATED"/>
    <property type="match status" value="1"/>
</dbReference>
<dbReference type="Pfam" id="PF07687">
    <property type="entry name" value="M20_dimer"/>
    <property type="match status" value="1"/>
</dbReference>
<organism evidence="4 5">
    <name type="scientific">Corynebacterium phoceense</name>
    <dbReference type="NCBI Taxonomy" id="1686286"/>
    <lineage>
        <taxon>Bacteria</taxon>
        <taxon>Bacillati</taxon>
        <taxon>Actinomycetota</taxon>
        <taxon>Actinomycetes</taxon>
        <taxon>Mycobacteriales</taxon>
        <taxon>Corynebacteriaceae</taxon>
        <taxon>Corynebacterium</taxon>
    </lineage>
</organism>
<dbReference type="Proteomes" id="UP000318080">
    <property type="component" value="Unassembled WGS sequence"/>
</dbReference>
<sequence>MTTPHIGQQLPPLPAPGATLQGEPAVDVLRSEAKELLSNLQVIRRDLHENPEIGNQLPRTQRRVLEELEGLPLEVSTGLAVSSVVAVLRGGKRGDHPVSVLLRADMDALEVGERSGSPFASTNGYMHACGHDLHTSALIGAARMLCAHREELEGDIIFMFQPGEEGPGGAKPMIEEGVLDAAGRRPIAAYGLHIGPQDFGTFNHAPGPLMASSSNLRITVLGKGGHGSRPHDAVDPVLALAEIQLALQSAVTRRFDALNPVVITVTNLWAGDGAINAIPERAGCSATVRVLDDAAIERVRQVITEVTTNVAAAHRCSVETEFEVLYPSTKTNAREDAFAAGVWARQFGQERVVRMRTPMMASEDFGVVLQQVPGTFAWLGTVDPSLPEQKREWNHSPLARFDDRVLGDQAAALAAVAVERLHAAQSHPSPTIHAARQAAHQV</sequence>
<dbReference type="PANTHER" id="PTHR11014">
    <property type="entry name" value="PEPTIDASE M20 FAMILY MEMBER"/>
    <property type="match status" value="1"/>
</dbReference>
<feature type="binding site" evidence="2">
    <location>
        <position position="395"/>
    </location>
    <ligand>
        <name>Mn(2+)</name>
        <dbReference type="ChEBI" id="CHEBI:29035"/>
        <label>2</label>
    </ligand>
</feature>
<dbReference type="GO" id="GO:0046872">
    <property type="term" value="F:metal ion binding"/>
    <property type="evidence" value="ECO:0007669"/>
    <property type="project" value="UniProtKB-KW"/>
</dbReference>
<dbReference type="Gene3D" id="3.30.70.360">
    <property type="match status" value="1"/>
</dbReference>
<dbReference type="InterPro" id="IPR011650">
    <property type="entry name" value="Peptidase_M20_dimer"/>
</dbReference>